<organism evidence="3 4">
    <name type="scientific">Tetradesmus obliquus</name>
    <name type="common">Green alga</name>
    <name type="synonym">Acutodesmus obliquus</name>
    <dbReference type="NCBI Taxonomy" id="3088"/>
    <lineage>
        <taxon>Eukaryota</taxon>
        <taxon>Viridiplantae</taxon>
        <taxon>Chlorophyta</taxon>
        <taxon>core chlorophytes</taxon>
        <taxon>Chlorophyceae</taxon>
        <taxon>CS clade</taxon>
        <taxon>Sphaeropleales</taxon>
        <taxon>Scenedesmaceae</taxon>
        <taxon>Tetradesmus</taxon>
    </lineage>
</organism>
<dbReference type="EMBL" id="CP126210">
    <property type="protein sequence ID" value="WIA11851.1"/>
    <property type="molecule type" value="Genomic_DNA"/>
</dbReference>
<evidence type="ECO:0000313" key="4">
    <source>
        <dbReference type="Proteomes" id="UP001244341"/>
    </source>
</evidence>
<dbReference type="Gene3D" id="1.10.287.130">
    <property type="match status" value="1"/>
</dbReference>
<evidence type="ECO:0000313" key="3">
    <source>
        <dbReference type="EMBL" id="WIA11851.1"/>
    </source>
</evidence>
<comment type="similarity">
    <text evidence="1">Belongs to the SIMIBI class G3E GTPase family. ArgK/MeaB subfamily.</text>
</comment>
<dbReference type="InterPro" id="IPR005129">
    <property type="entry name" value="GTPase_ArgK"/>
</dbReference>
<dbReference type="Gene3D" id="1.20.5.170">
    <property type="match status" value="1"/>
</dbReference>
<feature type="region of interest" description="Disordered" evidence="2">
    <location>
        <begin position="93"/>
        <end position="177"/>
    </location>
</feature>
<sequence>MAVRAALRQVPDAPGTPSRPHHAPHIAARHHLQQYLASIDRSSFVDDLAAGIWAGNRLAISRSLTLCESTRPDHALQAAALLRKLIDNRQQQRLLAQEPHSSSSSSNSSSSSSSSSDSGDQQAESIGQHSHLQVAPAVPQQQQQQQQPASFTAASHTSSSSSLQHSALRIGVSGPPGAGKSSLIETWGCYLADHGNRVAVLAVDPSSAETGGAILGDKTRMARLSSHPNAYVRPSPARGTLGGVSRATYDAMLIVEAAGYDAVLVETVGVGQSEVAVADLVDCMLLVMPPVGGDDLQMIKRGIMEVADVVLVNKADGATEAAATRAAAEYGGCLKLMPHRYQGWSPQVLAVSAFTGRNVPALARLVAQFQEAITESGELDRYPAHRAEAITWLSLEEAELADHQPLSFHRLLNTWCMRWMLCRCRVRRAEAITWLSLEEALLGALRHDPHTRHLMERLLPCVRAGAMAPRSAADIALSYFYEHCG</sequence>
<dbReference type="Pfam" id="PF03308">
    <property type="entry name" value="MeaB"/>
    <property type="match status" value="1"/>
</dbReference>
<proteinExistence type="inferred from homology"/>
<gene>
    <name evidence="3" type="ORF">OEZ85_011938</name>
</gene>
<dbReference type="PANTHER" id="PTHR23408">
    <property type="entry name" value="METHYLMALONYL-COA MUTASE"/>
    <property type="match status" value="1"/>
</dbReference>
<dbReference type="PANTHER" id="PTHR23408:SF3">
    <property type="entry name" value="METHYLMALONIC ACIDURIA TYPE A PROTEIN, MITOCHONDRIAL"/>
    <property type="match status" value="1"/>
</dbReference>
<accession>A0ABY8TVT4</accession>
<feature type="compositionally biased region" description="Polar residues" evidence="2">
    <location>
        <begin position="119"/>
        <end position="131"/>
    </location>
</feature>
<feature type="compositionally biased region" description="Low complexity" evidence="2">
    <location>
        <begin position="133"/>
        <end position="168"/>
    </location>
</feature>
<dbReference type="NCBIfam" id="TIGR00750">
    <property type="entry name" value="lao"/>
    <property type="match status" value="1"/>
</dbReference>
<dbReference type="SUPFAM" id="SSF52540">
    <property type="entry name" value="P-loop containing nucleoside triphosphate hydrolases"/>
    <property type="match status" value="1"/>
</dbReference>
<evidence type="ECO:0000256" key="2">
    <source>
        <dbReference type="SAM" id="MobiDB-lite"/>
    </source>
</evidence>
<dbReference type="Gene3D" id="3.40.50.300">
    <property type="entry name" value="P-loop containing nucleotide triphosphate hydrolases"/>
    <property type="match status" value="1"/>
</dbReference>
<reference evidence="3 4" key="1">
    <citation type="submission" date="2023-05" db="EMBL/GenBank/DDBJ databases">
        <title>A 100% complete, gapless, phased diploid assembly of the Scenedesmus obliquus UTEX 3031 genome.</title>
        <authorList>
            <person name="Biondi T.C."/>
            <person name="Hanschen E.R."/>
            <person name="Kwon T."/>
            <person name="Eng W."/>
            <person name="Kruse C.P.S."/>
            <person name="Koehler S.I."/>
            <person name="Kunde Y."/>
            <person name="Gleasner C.D."/>
            <person name="You Mak K.T."/>
            <person name="Polle J."/>
            <person name="Hovde B.T."/>
            <person name="Starkenburg S.R."/>
        </authorList>
    </citation>
    <scope>NUCLEOTIDE SEQUENCE [LARGE SCALE GENOMIC DNA]</scope>
    <source>
        <strain evidence="3 4">DOE0152z</strain>
    </source>
</reference>
<evidence type="ECO:0000256" key="1">
    <source>
        <dbReference type="ARBA" id="ARBA00009625"/>
    </source>
</evidence>
<dbReference type="CDD" id="cd03114">
    <property type="entry name" value="MMAA-like"/>
    <property type="match status" value="1"/>
</dbReference>
<feature type="region of interest" description="Disordered" evidence="2">
    <location>
        <begin position="1"/>
        <end position="23"/>
    </location>
</feature>
<dbReference type="InterPro" id="IPR027417">
    <property type="entry name" value="P-loop_NTPase"/>
</dbReference>
<protein>
    <recommendedName>
        <fullName evidence="5">AAA+ ATPase domain-containing protein</fullName>
    </recommendedName>
</protein>
<feature type="compositionally biased region" description="Low complexity" evidence="2">
    <location>
        <begin position="101"/>
        <end position="118"/>
    </location>
</feature>
<dbReference type="Proteomes" id="UP001244341">
    <property type="component" value="Chromosome 3b"/>
</dbReference>
<keyword evidence="4" id="KW-1185">Reference proteome</keyword>
<name>A0ABY8TVT4_TETOB</name>
<evidence type="ECO:0008006" key="5">
    <source>
        <dbReference type="Google" id="ProtNLM"/>
    </source>
</evidence>